<sequence length="93" mass="10622">MAQKIKKIKVTTQPLAPAGNASRAGRRKYPYHLTRCLEINFQAMRCRRLKPTNKLNLVTFRFLPLLALGFIPRPLLSGSHAPAWEPEQRSLIL</sequence>
<organism evidence="2 3">
    <name type="scientific">Candidatus Thiomargarita nelsonii</name>
    <dbReference type="NCBI Taxonomy" id="1003181"/>
    <lineage>
        <taxon>Bacteria</taxon>
        <taxon>Pseudomonadati</taxon>
        <taxon>Pseudomonadota</taxon>
        <taxon>Gammaproteobacteria</taxon>
        <taxon>Thiotrichales</taxon>
        <taxon>Thiotrichaceae</taxon>
        <taxon>Thiomargarita</taxon>
    </lineage>
</organism>
<keyword evidence="1" id="KW-0472">Membrane</keyword>
<dbReference type="EMBL" id="LUTY01002402">
    <property type="protein sequence ID" value="OAD20402.1"/>
    <property type="molecule type" value="Genomic_DNA"/>
</dbReference>
<reference evidence="2 3" key="1">
    <citation type="submission" date="2016-05" db="EMBL/GenBank/DDBJ databases">
        <title>Single-cell genome of chain-forming Candidatus Thiomargarita nelsonii and comparison to other large sulfur-oxidizing bacteria.</title>
        <authorList>
            <person name="Winkel M."/>
            <person name="Salman V."/>
            <person name="Woyke T."/>
            <person name="Schulz-Vogt H."/>
            <person name="Richter M."/>
            <person name="Flood B."/>
            <person name="Bailey J."/>
            <person name="Amann R."/>
            <person name="Mussmann M."/>
        </authorList>
    </citation>
    <scope>NUCLEOTIDE SEQUENCE [LARGE SCALE GENOMIC DNA]</scope>
    <source>
        <strain evidence="2 3">THI036</strain>
    </source>
</reference>
<evidence type="ECO:0000313" key="2">
    <source>
        <dbReference type="EMBL" id="OAD20402.1"/>
    </source>
</evidence>
<keyword evidence="1" id="KW-0812">Transmembrane</keyword>
<name>A0A176RX82_9GAMM</name>
<gene>
    <name evidence="2" type="ORF">THIOM_003900</name>
</gene>
<proteinExistence type="predicted"/>
<protein>
    <submittedName>
        <fullName evidence="2">Uncharacterized protein</fullName>
    </submittedName>
</protein>
<evidence type="ECO:0000256" key="1">
    <source>
        <dbReference type="SAM" id="Phobius"/>
    </source>
</evidence>
<keyword evidence="3" id="KW-1185">Reference proteome</keyword>
<keyword evidence="1" id="KW-1133">Transmembrane helix</keyword>
<evidence type="ECO:0000313" key="3">
    <source>
        <dbReference type="Proteomes" id="UP000076962"/>
    </source>
</evidence>
<accession>A0A176RX82</accession>
<feature type="transmembrane region" description="Helical" evidence="1">
    <location>
        <begin position="55"/>
        <end position="76"/>
    </location>
</feature>
<dbReference type="AlphaFoldDB" id="A0A176RX82"/>
<comment type="caution">
    <text evidence="2">The sequence shown here is derived from an EMBL/GenBank/DDBJ whole genome shotgun (WGS) entry which is preliminary data.</text>
</comment>
<dbReference type="Proteomes" id="UP000076962">
    <property type="component" value="Unassembled WGS sequence"/>
</dbReference>